<proteinExistence type="predicted"/>
<dbReference type="RefSeq" id="WP_003482234.1">
    <property type="nucleotide sequence ID" value="NZ_CM001477.1"/>
</dbReference>
<gene>
    <name evidence="1" type="ORF">HA1_13147</name>
</gene>
<reference evidence="1 2" key="1">
    <citation type="journal article" date="2012" name="PLoS ONE">
        <title>Genome Sequencing and Analysis of a Type A Clostridium perfringens Isolate from a Case of Bovine Clostridial Abomasitis.</title>
        <authorList>
            <person name="Nowell V.J."/>
            <person name="Kropinski A.M."/>
            <person name="Songer J.G."/>
            <person name="Macinnes J.I."/>
            <person name="Parreira V.R."/>
            <person name="Prescott J.F."/>
        </authorList>
    </citation>
    <scope>NUCLEOTIDE SEQUENCE [LARGE SCALE GENOMIC DNA]</scope>
    <source>
        <strain evidence="1 2">F262</strain>
    </source>
</reference>
<evidence type="ECO:0000313" key="2">
    <source>
        <dbReference type="Proteomes" id="UP000005358"/>
    </source>
</evidence>
<sequence>MITVKTINGFNFYFETLDFQGDSKKFYITYHNDISFKSFDIVINQRWINEVGLKKVMEYVSNVFNDPKKATKKTLGDLWRIDLKLKYYRDKALENKCKKKIELIGNIEDKIVGEFKKLNAIGQVRALELLEDLIGINKYRA</sequence>
<organism evidence="1 2">
    <name type="scientific">Clostridium perfringens F262</name>
    <dbReference type="NCBI Taxonomy" id="883064"/>
    <lineage>
        <taxon>Bacteria</taxon>
        <taxon>Bacillati</taxon>
        <taxon>Bacillota</taxon>
        <taxon>Clostridia</taxon>
        <taxon>Eubacteriales</taxon>
        <taxon>Clostridiaceae</taxon>
        <taxon>Clostridium</taxon>
    </lineage>
</organism>
<dbReference type="EMBL" id="AFES01000033">
    <property type="protein sequence ID" value="EIA16007.1"/>
    <property type="molecule type" value="Genomic_DNA"/>
</dbReference>
<protein>
    <submittedName>
        <fullName evidence="1">Uncharacterized protein</fullName>
    </submittedName>
</protein>
<dbReference type="AlphaFoldDB" id="A0AAV3F9D6"/>
<name>A0AAV3F9D6_CLOPF</name>
<dbReference type="Proteomes" id="UP000005358">
    <property type="component" value="Chromosome"/>
</dbReference>
<evidence type="ECO:0000313" key="1">
    <source>
        <dbReference type="EMBL" id="EIA16007.1"/>
    </source>
</evidence>
<comment type="caution">
    <text evidence="1">The sequence shown here is derived from an EMBL/GenBank/DDBJ whole genome shotgun (WGS) entry which is preliminary data.</text>
</comment>
<accession>A0AAV3F9D6</accession>